<dbReference type="GO" id="GO:0003700">
    <property type="term" value="F:DNA-binding transcription factor activity"/>
    <property type="evidence" value="ECO:0007669"/>
    <property type="project" value="TreeGrafter"/>
</dbReference>
<name>A0A9X2GEY6_9ACTN</name>
<dbReference type="EMBL" id="JAMZEB010000002">
    <property type="protein sequence ID" value="MCP2356442.1"/>
    <property type="molecule type" value="Genomic_DNA"/>
</dbReference>
<dbReference type="InterPro" id="IPR050109">
    <property type="entry name" value="HTH-type_TetR-like_transc_reg"/>
</dbReference>
<comment type="caution">
    <text evidence="6">The sequence shown here is derived from an EMBL/GenBank/DDBJ whole genome shotgun (WGS) entry which is preliminary data.</text>
</comment>
<dbReference type="Pfam" id="PF00440">
    <property type="entry name" value="TetR_N"/>
    <property type="match status" value="1"/>
</dbReference>
<evidence type="ECO:0000313" key="7">
    <source>
        <dbReference type="Proteomes" id="UP001139648"/>
    </source>
</evidence>
<evidence type="ECO:0000259" key="5">
    <source>
        <dbReference type="PROSITE" id="PS50977"/>
    </source>
</evidence>
<evidence type="ECO:0000256" key="4">
    <source>
        <dbReference type="PROSITE-ProRule" id="PRU00335"/>
    </source>
</evidence>
<evidence type="ECO:0000256" key="3">
    <source>
        <dbReference type="ARBA" id="ARBA00023163"/>
    </source>
</evidence>
<evidence type="ECO:0000256" key="1">
    <source>
        <dbReference type="ARBA" id="ARBA00023015"/>
    </source>
</evidence>
<dbReference type="PROSITE" id="PS50977">
    <property type="entry name" value="HTH_TETR_2"/>
    <property type="match status" value="1"/>
</dbReference>
<dbReference type="Gene3D" id="1.10.357.10">
    <property type="entry name" value="Tetracycline Repressor, domain 2"/>
    <property type="match status" value="1"/>
</dbReference>
<dbReference type="Pfam" id="PF21597">
    <property type="entry name" value="TetR_C_43"/>
    <property type="match status" value="1"/>
</dbReference>
<evidence type="ECO:0000256" key="2">
    <source>
        <dbReference type="ARBA" id="ARBA00023125"/>
    </source>
</evidence>
<organism evidence="6 7">
    <name type="scientific">Nonomuraea thailandensis</name>
    <dbReference type="NCBI Taxonomy" id="1188745"/>
    <lineage>
        <taxon>Bacteria</taxon>
        <taxon>Bacillati</taxon>
        <taxon>Actinomycetota</taxon>
        <taxon>Actinomycetes</taxon>
        <taxon>Streptosporangiales</taxon>
        <taxon>Streptosporangiaceae</taxon>
        <taxon>Nonomuraea</taxon>
    </lineage>
</organism>
<keyword evidence="3" id="KW-0804">Transcription</keyword>
<dbReference type="SUPFAM" id="SSF46689">
    <property type="entry name" value="Homeodomain-like"/>
    <property type="match status" value="1"/>
</dbReference>
<protein>
    <submittedName>
        <fullName evidence="6">AcrR family transcriptional regulator</fullName>
    </submittedName>
</protein>
<dbReference type="Proteomes" id="UP001139648">
    <property type="component" value="Unassembled WGS sequence"/>
</dbReference>
<reference evidence="6" key="1">
    <citation type="submission" date="2022-06" db="EMBL/GenBank/DDBJ databases">
        <title>Sequencing the genomes of 1000 actinobacteria strains.</title>
        <authorList>
            <person name="Klenk H.-P."/>
        </authorList>
    </citation>
    <scope>NUCLEOTIDE SEQUENCE</scope>
    <source>
        <strain evidence="6">DSM 46694</strain>
    </source>
</reference>
<dbReference type="PANTHER" id="PTHR30055:SF234">
    <property type="entry name" value="HTH-TYPE TRANSCRIPTIONAL REGULATOR BETI"/>
    <property type="match status" value="1"/>
</dbReference>
<keyword evidence="1" id="KW-0805">Transcription regulation</keyword>
<dbReference type="GO" id="GO:0000976">
    <property type="term" value="F:transcription cis-regulatory region binding"/>
    <property type="evidence" value="ECO:0007669"/>
    <property type="project" value="TreeGrafter"/>
</dbReference>
<evidence type="ECO:0000313" key="6">
    <source>
        <dbReference type="EMBL" id="MCP2356442.1"/>
    </source>
</evidence>
<dbReference type="InterPro" id="IPR001647">
    <property type="entry name" value="HTH_TetR"/>
</dbReference>
<dbReference type="RefSeq" id="WP_253743328.1">
    <property type="nucleotide sequence ID" value="NZ_BAABKA010000057.1"/>
</dbReference>
<dbReference type="InterPro" id="IPR009057">
    <property type="entry name" value="Homeodomain-like_sf"/>
</dbReference>
<sequence length="212" mass="22263">MIAGAGVHRAHEQRQRADALRNADKIVRAAIAILRERGPEVSLDEIARQAGIGSATVYRRFGDRDGVIRAAFETYFAEEVEPLVLAARDAADAGAALDQALTAAVGTLAAHHGLLKAARQSGASTVDIAARFMGPLGAVLNRAQQAGQVRGDLVVRDLAAIVVMALATAHPGDPAHHDPRRYLALLLSALRPSDDDLPAPSSARLLNRASAP</sequence>
<dbReference type="AlphaFoldDB" id="A0A9X2GEY6"/>
<dbReference type="PRINTS" id="PR00455">
    <property type="entry name" value="HTHTETR"/>
</dbReference>
<proteinExistence type="predicted"/>
<gene>
    <name evidence="6" type="ORF">HD597_003462</name>
</gene>
<dbReference type="SUPFAM" id="SSF48498">
    <property type="entry name" value="Tetracyclin repressor-like, C-terminal domain"/>
    <property type="match status" value="1"/>
</dbReference>
<keyword evidence="7" id="KW-1185">Reference proteome</keyword>
<feature type="domain" description="HTH tetR-type" evidence="5">
    <location>
        <begin position="20"/>
        <end position="79"/>
    </location>
</feature>
<feature type="DNA-binding region" description="H-T-H motif" evidence="4">
    <location>
        <begin position="42"/>
        <end position="61"/>
    </location>
</feature>
<keyword evidence="2 4" id="KW-0238">DNA-binding</keyword>
<dbReference type="InterPro" id="IPR036271">
    <property type="entry name" value="Tet_transcr_reg_TetR-rel_C_sf"/>
</dbReference>
<dbReference type="InterPro" id="IPR049445">
    <property type="entry name" value="TetR_SbtR-like_C"/>
</dbReference>
<dbReference type="PANTHER" id="PTHR30055">
    <property type="entry name" value="HTH-TYPE TRANSCRIPTIONAL REGULATOR RUTR"/>
    <property type="match status" value="1"/>
</dbReference>
<accession>A0A9X2GEY6</accession>